<dbReference type="GO" id="GO:0003677">
    <property type="term" value="F:DNA binding"/>
    <property type="evidence" value="ECO:0007669"/>
    <property type="project" value="UniProtKB-KW"/>
</dbReference>
<dbReference type="SUPFAM" id="SSF47413">
    <property type="entry name" value="lambda repressor-like DNA-binding domains"/>
    <property type="match status" value="1"/>
</dbReference>
<organism evidence="3 4">
    <name type="scientific">Rivihabitans pingtungensis</name>
    <dbReference type="NCBI Taxonomy" id="1054498"/>
    <lineage>
        <taxon>Bacteria</taxon>
        <taxon>Pseudomonadati</taxon>
        <taxon>Pseudomonadota</taxon>
        <taxon>Betaproteobacteria</taxon>
        <taxon>Neisseriales</taxon>
        <taxon>Aquaspirillaceae</taxon>
        <taxon>Rivihabitans</taxon>
    </lineage>
</organism>
<dbReference type="AlphaFoldDB" id="A0A318KN42"/>
<dbReference type="CDD" id="cd00093">
    <property type="entry name" value="HTH_XRE"/>
    <property type="match status" value="1"/>
</dbReference>
<keyword evidence="4" id="KW-1185">Reference proteome</keyword>
<evidence type="ECO:0000313" key="4">
    <source>
        <dbReference type="Proteomes" id="UP000247555"/>
    </source>
</evidence>
<reference evidence="3 4" key="1">
    <citation type="submission" date="2018-05" db="EMBL/GenBank/DDBJ databases">
        <title>Genomic Encyclopedia of Type Strains, Phase IV (KMG-IV): sequencing the most valuable type-strain genomes for metagenomic binning, comparative biology and taxonomic classification.</title>
        <authorList>
            <person name="Goeker M."/>
        </authorList>
    </citation>
    <scope>NUCLEOTIDE SEQUENCE [LARGE SCALE GENOMIC DNA]</scope>
    <source>
        <strain evidence="3 4">DSM 29661</strain>
    </source>
</reference>
<comment type="caution">
    <text evidence="3">The sequence shown here is derived from an EMBL/GenBank/DDBJ whole genome shotgun (WGS) entry which is preliminary data.</text>
</comment>
<gene>
    <name evidence="3" type="ORF">DFR34_10690</name>
</gene>
<dbReference type="PANTHER" id="PTHR46558">
    <property type="entry name" value="TRACRIPTIONAL REGULATORY PROTEIN-RELATED-RELATED"/>
    <property type="match status" value="1"/>
</dbReference>
<dbReference type="PROSITE" id="PS50943">
    <property type="entry name" value="HTH_CROC1"/>
    <property type="match status" value="1"/>
</dbReference>
<dbReference type="Gene3D" id="1.10.260.40">
    <property type="entry name" value="lambda repressor-like DNA-binding domains"/>
    <property type="match status" value="1"/>
</dbReference>
<proteinExistence type="predicted"/>
<name>A0A318KN42_9NEIS</name>
<dbReference type="EMBL" id="QJKI01000006">
    <property type="protein sequence ID" value="PXX79454.1"/>
    <property type="molecule type" value="Genomic_DNA"/>
</dbReference>
<keyword evidence="1 3" id="KW-0238">DNA-binding</keyword>
<dbReference type="PANTHER" id="PTHR46558:SF4">
    <property type="entry name" value="DNA-BIDING PHAGE PROTEIN"/>
    <property type="match status" value="1"/>
</dbReference>
<evidence type="ECO:0000256" key="1">
    <source>
        <dbReference type="ARBA" id="ARBA00023125"/>
    </source>
</evidence>
<feature type="domain" description="HTH cro/C1-type" evidence="2">
    <location>
        <begin position="6"/>
        <end position="60"/>
    </location>
</feature>
<evidence type="ECO:0000259" key="2">
    <source>
        <dbReference type="PROSITE" id="PS50943"/>
    </source>
</evidence>
<accession>A0A318KN42</accession>
<dbReference type="InterPro" id="IPR001387">
    <property type="entry name" value="Cro/C1-type_HTH"/>
</dbReference>
<protein>
    <submittedName>
        <fullName evidence="3">DNA-binding XRE family transcriptional regulator</fullName>
    </submittedName>
</protein>
<evidence type="ECO:0000313" key="3">
    <source>
        <dbReference type="EMBL" id="PXX79454.1"/>
    </source>
</evidence>
<dbReference type="InterPro" id="IPR010982">
    <property type="entry name" value="Lambda_DNA-bd_dom_sf"/>
</dbReference>
<dbReference type="SMART" id="SM00530">
    <property type="entry name" value="HTH_XRE"/>
    <property type="match status" value="1"/>
</dbReference>
<sequence length="140" mass="16043">MIGHRIREARKQRGYNQQWLAEQIGVSQPSVSDWESGRNDPTMDNLAMAARVLDVHIEWLATGRGPRDYADMLGELACQEKTGEYNYSRKLQPPVPPSRQETQEFSRLLRRLQPEQRVLLLGVLRSLVDSEKTDGEKPAK</sequence>
<dbReference type="Proteomes" id="UP000247555">
    <property type="component" value="Unassembled WGS sequence"/>
</dbReference>
<dbReference type="Pfam" id="PF01381">
    <property type="entry name" value="HTH_3"/>
    <property type="match status" value="1"/>
</dbReference>